<name>A0A507DJ70_9FUNG</name>
<evidence type="ECO:0000256" key="2">
    <source>
        <dbReference type="ARBA" id="ARBA00008131"/>
    </source>
</evidence>
<dbReference type="PANTHER" id="PTHR21327">
    <property type="entry name" value="GTP CYCLOHYDROLASE II-RELATED"/>
    <property type="match status" value="1"/>
</dbReference>
<dbReference type="SUPFAM" id="SSF142695">
    <property type="entry name" value="RibA-like"/>
    <property type="match status" value="1"/>
</dbReference>
<dbReference type="Pfam" id="PF00925">
    <property type="entry name" value="GTP_cyclohydro2"/>
    <property type="match status" value="1"/>
</dbReference>
<comment type="caution">
    <text evidence="11">The sequence shown here is derived from an EMBL/GenBank/DDBJ whole genome shotgun (WGS) entry which is preliminary data.</text>
</comment>
<dbReference type="NCBIfam" id="NF001591">
    <property type="entry name" value="PRK00393.1"/>
    <property type="match status" value="1"/>
</dbReference>
<evidence type="ECO:0000313" key="11">
    <source>
        <dbReference type="EMBL" id="TPX50920.1"/>
    </source>
</evidence>
<dbReference type="InterPro" id="IPR036144">
    <property type="entry name" value="RibA-like_sf"/>
</dbReference>
<dbReference type="OrthoDB" id="5569761at2759"/>
<keyword evidence="7" id="KW-0342">GTP-binding</keyword>
<evidence type="ECO:0000259" key="10">
    <source>
        <dbReference type="Pfam" id="PF00925"/>
    </source>
</evidence>
<evidence type="ECO:0000256" key="7">
    <source>
        <dbReference type="ARBA" id="ARBA00023134"/>
    </source>
</evidence>
<evidence type="ECO:0000256" key="1">
    <source>
        <dbReference type="ARBA" id="ARBA00005104"/>
    </source>
</evidence>
<feature type="compositionally biased region" description="Acidic residues" evidence="9">
    <location>
        <begin position="161"/>
        <end position="172"/>
    </location>
</feature>
<dbReference type="CDD" id="cd00641">
    <property type="entry name" value="GTP_cyclohydro2"/>
    <property type="match status" value="1"/>
</dbReference>
<dbReference type="AlphaFoldDB" id="A0A507DJ70"/>
<dbReference type="PANTHER" id="PTHR21327:SF29">
    <property type="entry name" value="GTP CYCLOHYDROLASE-2"/>
    <property type="match status" value="1"/>
</dbReference>
<evidence type="ECO:0000256" key="3">
    <source>
        <dbReference type="ARBA" id="ARBA00012762"/>
    </source>
</evidence>
<dbReference type="InterPro" id="IPR000926">
    <property type="entry name" value="RibA"/>
</dbReference>
<keyword evidence="4" id="KW-0686">Riboflavin biosynthesis</keyword>
<proteinExistence type="inferred from homology"/>
<comment type="catalytic activity">
    <reaction evidence="8">
        <text>GTP + 4 H2O = 2,5-diamino-6-hydroxy-4-(5-phosphoribosylamino)-pyrimidine + formate + 2 phosphate + 3 H(+)</text>
        <dbReference type="Rhea" id="RHEA:23704"/>
        <dbReference type="ChEBI" id="CHEBI:15377"/>
        <dbReference type="ChEBI" id="CHEBI:15378"/>
        <dbReference type="ChEBI" id="CHEBI:15740"/>
        <dbReference type="ChEBI" id="CHEBI:37565"/>
        <dbReference type="ChEBI" id="CHEBI:43474"/>
        <dbReference type="ChEBI" id="CHEBI:58614"/>
        <dbReference type="EC" id="3.5.4.25"/>
    </reaction>
</comment>
<organism evidence="11 12">
    <name type="scientific">Synchytrium endobioticum</name>
    <dbReference type="NCBI Taxonomy" id="286115"/>
    <lineage>
        <taxon>Eukaryota</taxon>
        <taxon>Fungi</taxon>
        <taxon>Fungi incertae sedis</taxon>
        <taxon>Chytridiomycota</taxon>
        <taxon>Chytridiomycota incertae sedis</taxon>
        <taxon>Chytridiomycetes</taxon>
        <taxon>Synchytriales</taxon>
        <taxon>Synchytriaceae</taxon>
        <taxon>Synchytrium</taxon>
    </lineage>
</organism>
<dbReference type="GO" id="GO:0003935">
    <property type="term" value="F:GTP cyclohydrolase II activity"/>
    <property type="evidence" value="ECO:0007669"/>
    <property type="project" value="UniProtKB-EC"/>
</dbReference>
<feature type="region of interest" description="Disordered" evidence="9">
    <location>
        <begin position="128"/>
        <end position="202"/>
    </location>
</feature>
<keyword evidence="5" id="KW-0547">Nucleotide-binding</keyword>
<dbReference type="Proteomes" id="UP000320475">
    <property type="component" value="Unassembled WGS sequence"/>
</dbReference>
<dbReference type="VEuPathDB" id="FungiDB:SeMB42_g02581"/>
<evidence type="ECO:0000256" key="5">
    <source>
        <dbReference type="ARBA" id="ARBA00022741"/>
    </source>
</evidence>
<keyword evidence="6 11" id="KW-0378">Hydrolase</keyword>
<evidence type="ECO:0000256" key="4">
    <source>
        <dbReference type="ARBA" id="ARBA00022619"/>
    </source>
</evidence>
<feature type="domain" description="GTP cyclohydrolase II" evidence="10">
    <location>
        <begin position="201"/>
        <end position="328"/>
    </location>
</feature>
<dbReference type="EC" id="3.5.4.25" evidence="3"/>
<feature type="compositionally biased region" description="Polar residues" evidence="9">
    <location>
        <begin position="143"/>
        <end position="158"/>
    </location>
</feature>
<dbReference type="GO" id="GO:0009231">
    <property type="term" value="P:riboflavin biosynthetic process"/>
    <property type="evidence" value="ECO:0007669"/>
    <property type="project" value="UniProtKB-KW"/>
</dbReference>
<dbReference type="Gene3D" id="3.40.50.10990">
    <property type="entry name" value="GTP cyclohydrolase II"/>
    <property type="match status" value="1"/>
</dbReference>
<evidence type="ECO:0000256" key="6">
    <source>
        <dbReference type="ARBA" id="ARBA00022801"/>
    </source>
</evidence>
<feature type="region of interest" description="Disordered" evidence="9">
    <location>
        <begin position="1"/>
        <end position="47"/>
    </location>
</feature>
<evidence type="ECO:0000313" key="12">
    <source>
        <dbReference type="Proteomes" id="UP000320475"/>
    </source>
</evidence>
<dbReference type="InterPro" id="IPR032677">
    <property type="entry name" value="GTP_cyclohydro_II"/>
</dbReference>
<comment type="similarity">
    <text evidence="2">Belongs to the GTP cyclohydrolase II family.</text>
</comment>
<protein>
    <recommendedName>
        <fullName evidence="3">GTP cyclohydrolase II</fullName>
        <ecNumber evidence="3">3.5.4.25</ecNumber>
    </recommendedName>
</protein>
<reference evidence="11 12" key="1">
    <citation type="journal article" date="2019" name="Sci. Rep.">
        <title>Comparative genomics of chytrid fungi reveal insights into the obligate biotrophic and pathogenic lifestyle of Synchytrium endobioticum.</title>
        <authorList>
            <person name="van de Vossenberg B.T.L.H."/>
            <person name="Warris S."/>
            <person name="Nguyen H.D.T."/>
            <person name="van Gent-Pelzer M.P.E."/>
            <person name="Joly D.L."/>
            <person name="van de Geest H.C."/>
            <person name="Bonants P.J.M."/>
            <person name="Smith D.S."/>
            <person name="Levesque C.A."/>
            <person name="van der Lee T.A.J."/>
        </authorList>
    </citation>
    <scope>NUCLEOTIDE SEQUENCE [LARGE SCALE GENOMIC DNA]</scope>
    <source>
        <strain evidence="11 12">LEV6574</strain>
    </source>
</reference>
<comment type="pathway">
    <text evidence="1">Cofactor biosynthesis; riboflavin biosynthesis.</text>
</comment>
<sequence length="396" mass="43013">MPLQNTDMHHHHLPHPPSSSSAHSVFETSELHRRASTTGNTTSPLLHHRRTSVSLAGLPALQVECLVRTRIPSEFGGTCYLHLYANNHDNVEHMAIVYGEDIRSTTLDAIRNGDTDYDRMVRGARPMEGVNADKDDTRDAQPASHTLSTMGGSTGQASNHDDDDDDGAEYDIDSTGIPIQPPILSLRAPTAGSRQRRGTTATEAPLVRVHSCCFTGEVLGSLRCDCAEQLQESMKQMALEQRGVVLYLVQEGRGIGLREKLKAYNLIDQGHDTLTANVLLGHAADARTYHVAAAMLKDLGLATLRLLTNNPDKGAALARAGIVMAERIGMVPASWRRYRSLGALAPVLPVSAIQDRDGYLMTKVERMGHILDVPPQISSAVTAQRKAINVSMWTGG</sequence>
<evidence type="ECO:0000256" key="9">
    <source>
        <dbReference type="SAM" id="MobiDB-lite"/>
    </source>
</evidence>
<accession>A0A507DJ70</accession>
<gene>
    <name evidence="11" type="primary">RIB1</name>
    <name evidence="11" type="ORF">SeLEV6574_g00633</name>
</gene>
<evidence type="ECO:0000256" key="8">
    <source>
        <dbReference type="ARBA" id="ARBA00049295"/>
    </source>
</evidence>
<dbReference type="EMBL" id="QEAM01000011">
    <property type="protein sequence ID" value="TPX50920.1"/>
    <property type="molecule type" value="Genomic_DNA"/>
</dbReference>
<dbReference type="GO" id="GO:0005525">
    <property type="term" value="F:GTP binding"/>
    <property type="evidence" value="ECO:0007669"/>
    <property type="project" value="UniProtKB-KW"/>
</dbReference>